<accession>A0A1I0V020</accession>
<reference evidence="1 2" key="1">
    <citation type="submission" date="2016-10" db="EMBL/GenBank/DDBJ databases">
        <authorList>
            <person name="de Groot N.N."/>
        </authorList>
    </citation>
    <scope>NUCLEOTIDE SEQUENCE [LARGE SCALE GENOMIC DNA]</scope>
    <source>
        <strain evidence="1 2">DSM 12271</strain>
    </source>
</reference>
<dbReference type="OrthoDB" id="7619731at2"/>
<dbReference type="InterPro" id="IPR021247">
    <property type="entry name" value="DUF2785"/>
</dbReference>
<proteinExistence type="predicted"/>
<dbReference type="AlphaFoldDB" id="A0A1I0V020"/>
<protein>
    <recommendedName>
        <fullName evidence="3">DUF2785 domain-containing protein</fullName>
    </recommendedName>
</protein>
<sequence length="277" mass="32823">MGDENKLKIQLKNIWENDWNIPQDVDIYALSLEMMDNIGSTDPELRDMLILELLYNIISCEKISYNEIKELLKLSLNDNHLFYKIGENEDDSVFKRTFTLCIINMILNLNNECDDSFLSEKDILHVYNEVLRYFRNEKDVRGYVNIKGWAHSSAHTGDVLCSLSESKVIKHRELIEILQAIKEKICINTYTYINREDERLINAVVSILDRNILTDEEIINWINSFKNIEYIDKYPEDDHLRINRKMFMRSLYFRLKKINANKKLINAVEEPLNNIFS</sequence>
<evidence type="ECO:0000313" key="1">
    <source>
        <dbReference type="EMBL" id="SFA69621.1"/>
    </source>
</evidence>
<keyword evidence="2" id="KW-1185">Reference proteome</keyword>
<gene>
    <name evidence="1" type="ORF">SAMN04488528_100152</name>
</gene>
<organism evidence="1 2">
    <name type="scientific">Clostridium frigidicarnis</name>
    <dbReference type="NCBI Taxonomy" id="84698"/>
    <lineage>
        <taxon>Bacteria</taxon>
        <taxon>Bacillati</taxon>
        <taxon>Bacillota</taxon>
        <taxon>Clostridia</taxon>
        <taxon>Eubacteriales</taxon>
        <taxon>Clostridiaceae</taxon>
        <taxon>Clostridium</taxon>
    </lineage>
</organism>
<dbReference type="Pfam" id="PF10978">
    <property type="entry name" value="DUF2785"/>
    <property type="match status" value="1"/>
</dbReference>
<evidence type="ECO:0000313" key="2">
    <source>
        <dbReference type="Proteomes" id="UP000198619"/>
    </source>
</evidence>
<dbReference type="EMBL" id="FOKI01000001">
    <property type="protein sequence ID" value="SFA69621.1"/>
    <property type="molecule type" value="Genomic_DNA"/>
</dbReference>
<name>A0A1I0V020_9CLOT</name>
<dbReference type="RefSeq" id="WP_090037504.1">
    <property type="nucleotide sequence ID" value="NZ_FOKI01000001.1"/>
</dbReference>
<dbReference type="STRING" id="84698.SAMN04488528_100152"/>
<dbReference type="Proteomes" id="UP000198619">
    <property type="component" value="Unassembled WGS sequence"/>
</dbReference>
<evidence type="ECO:0008006" key="3">
    <source>
        <dbReference type="Google" id="ProtNLM"/>
    </source>
</evidence>